<dbReference type="Proteomes" id="UP001500729">
    <property type="component" value="Unassembled WGS sequence"/>
</dbReference>
<keyword evidence="3" id="KW-1185">Reference proteome</keyword>
<reference evidence="2 3" key="1">
    <citation type="journal article" date="2019" name="Int. J. Syst. Evol. Microbiol.">
        <title>The Global Catalogue of Microorganisms (GCM) 10K type strain sequencing project: providing services to taxonomists for standard genome sequencing and annotation.</title>
        <authorList>
            <consortium name="The Broad Institute Genomics Platform"/>
            <consortium name="The Broad Institute Genome Sequencing Center for Infectious Disease"/>
            <person name="Wu L."/>
            <person name="Ma J."/>
        </authorList>
    </citation>
    <scope>NUCLEOTIDE SEQUENCE [LARGE SCALE GENOMIC DNA]</scope>
    <source>
        <strain evidence="2 3">JCM 10303</strain>
    </source>
</reference>
<protein>
    <recommendedName>
        <fullName evidence="4">Gamma-glutamylcyclotransferase</fullName>
    </recommendedName>
</protein>
<dbReference type="CDD" id="cd06661">
    <property type="entry name" value="GGCT_like"/>
    <property type="match status" value="1"/>
</dbReference>
<evidence type="ECO:0000313" key="2">
    <source>
        <dbReference type="EMBL" id="GAA0558881.1"/>
    </source>
</evidence>
<evidence type="ECO:0000256" key="1">
    <source>
        <dbReference type="SAM" id="MobiDB-lite"/>
    </source>
</evidence>
<comment type="caution">
    <text evidence="2">The sequence shown here is derived from an EMBL/GenBank/DDBJ whole genome shotgun (WGS) entry which is preliminary data.</text>
</comment>
<gene>
    <name evidence="2" type="ORF">GCM10009533_65330</name>
</gene>
<organism evidence="2 3">
    <name type="scientific">Saccharopolyspora erythraea</name>
    <name type="common">Streptomyces erythraeus</name>
    <dbReference type="NCBI Taxonomy" id="1836"/>
    <lineage>
        <taxon>Bacteria</taxon>
        <taxon>Bacillati</taxon>
        <taxon>Actinomycetota</taxon>
        <taxon>Actinomycetes</taxon>
        <taxon>Pseudonocardiales</taxon>
        <taxon>Pseudonocardiaceae</taxon>
        <taxon>Saccharopolyspora</taxon>
    </lineage>
</organism>
<dbReference type="EMBL" id="BAAAGS010000079">
    <property type="protein sequence ID" value="GAA0558881.1"/>
    <property type="molecule type" value="Genomic_DNA"/>
</dbReference>
<evidence type="ECO:0000313" key="3">
    <source>
        <dbReference type="Proteomes" id="UP001500729"/>
    </source>
</evidence>
<feature type="region of interest" description="Disordered" evidence="1">
    <location>
        <begin position="1"/>
        <end position="22"/>
    </location>
</feature>
<proteinExistence type="predicted"/>
<dbReference type="InterPro" id="IPR013024">
    <property type="entry name" value="GGCT-like"/>
</dbReference>
<name>A0ABN1E641_SACER</name>
<sequence>MRMPPDFIDDDYPADPYPGTRPDGSFVQVGGSGYHVEPSEDVPSRWTIEGRDLDEELAEHGVAPLGERLPVLAYGSNVNPSKISWLRDRLGLRGPVVVIGARCHGIVAVWSAGVRARDGQRPAVLAGMPGVIERHAVWLVTPDQRAVLDECEGRGQRYRLCEVHAPVRLDDGRVLESVLAYTARPEALRPDVPIHLNRSPLVVDGHLVRCADVGQDDAVRLVGEQAASDGLLVAEIEGEPSGPTLAELYG</sequence>
<evidence type="ECO:0008006" key="4">
    <source>
        <dbReference type="Google" id="ProtNLM"/>
    </source>
</evidence>
<dbReference type="Gene3D" id="3.10.490.10">
    <property type="entry name" value="Gamma-glutamyl cyclotransferase-like"/>
    <property type="match status" value="1"/>
</dbReference>
<accession>A0ABN1E641</accession>